<keyword evidence="3" id="KW-0282">Flagellum</keyword>
<feature type="compositionally biased region" description="Basic and acidic residues" evidence="1">
    <location>
        <begin position="237"/>
        <end position="250"/>
    </location>
</feature>
<organism evidence="3 4">
    <name type="scientific">Anaerosolibacter carboniphilus</name>
    <dbReference type="NCBI Taxonomy" id="1417629"/>
    <lineage>
        <taxon>Bacteria</taxon>
        <taxon>Bacillati</taxon>
        <taxon>Bacillota</taxon>
        <taxon>Clostridia</taxon>
        <taxon>Peptostreptococcales</taxon>
        <taxon>Thermotaleaceae</taxon>
        <taxon>Anaerosolibacter</taxon>
    </lineage>
</organism>
<feature type="region of interest" description="Disordered" evidence="1">
    <location>
        <begin position="18"/>
        <end position="97"/>
    </location>
</feature>
<comment type="caution">
    <text evidence="3">The sequence shown here is derived from an EMBL/GenBank/DDBJ whole genome shotgun (WGS) entry which is preliminary data.</text>
</comment>
<evidence type="ECO:0000313" key="3">
    <source>
        <dbReference type="EMBL" id="MBB6216477.1"/>
    </source>
</evidence>
<dbReference type="InterPro" id="IPR038610">
    <property type="entry name" value="FliK-like_C_sf"/>
</dbReference>
<dbReference type="Gene3D" id="3.30.750.140">
    <property type="match status" value="1"/>
</dbReference>
<evidence type="ECO:0000259" key="2">
    <source>
        <dbReference type="Pfam" id="PF02120"/>
    </source>
</evidence>
<dbReference type="EMBL" id="JACHEN010000015">
    <property type="protein sequence ID" value="MBB6216477.1"/>
    <property type="molecule type" value="Genomic_DNA"/>
</dbReference>
<dbReference type="InterPro" id="IPR021136">
    <property type="entry name" value="Flagellar_hook_control-like_C"/>
</dbReference>
<evidence type="ECO:0000313" key="4">
    <source>
        <dbReference type="Proteomes" id="UP000579281"/>
    </source>
</evidence>
<sequence>MAQINLNALSAMMQGTRSIKKVQSDSNTHQGEFDKVFESKLQGTKSEQAAKYQKQNAVQDKNLNKTAASSSENSKIQTPVEDESSVDEQQANDQDMNPDLLAMIQSMEKMMEQINMLLEGTGDLDNDSMNAMMKDIRVQLGDLLAQIEKFSQGNLTQVEQTVDLNQLTDAVSSSLTALDDLLNGSEGNEKSIEMGSVLEKLDGVLQQHIDQLNTAAKGIVANSRNDLVDASQTDDSLDQHVSELKQEEPAVHLTKVNSTEEKSSNSDGEELNHDSLGKQESLHSAKVLVNVQHTDAQPVQVQQDSPVETVKVDLPIMQQVKANNIIEQVANKIQINVGDEGSEMTLQLKPENLGKLDMKISIERGIVVARFVAESQMVKEVIESNFNTLKDALQEKGLAVQELSVFVGNDPNYQNQQNFMTFKRKASKGNNGYDEGIFGGSVEEVAANHSRSLSTSKIDFFA</sequence>
<dbReference type="AlphaFoldDB" id="A0A841KST1"/>
<accession>A0A841KST1</accession>
<dbReference type="Proteomes" id="UP000579281">
    <property type="component" value="Unassembled WGS sequence"/>
</dbReference>
<keyword evidence="3" id="KW-0966">Cell projection</keyword>
<feature type="compositionally biased region" description="Polar residues" evidence="1">
    <location>
        <begin position="41"/>
        <end position="77"/>
    </location>
</feature>
<dbReference type="RefSeq" id="WP_184311012.1">
    <property type="nucleotide sequence ID" value="NZ_JACHEN010000015.1"/>
</dbReference>
<evidence type="ECO:0000256" key="1">
    <source>
        <dbReference type="SAM" id="MobiDB-lite"/>
    </source>
</evidence>
<dbReference type="Pfam" id="PF02120">
    <property type="entry name" value="Flg_hook"/>
    <property type="match status" value="1"/>
</dbReference>
<keyword evidence="4" id="KW-1185">Reference proteome</keyword>
<feature type="compositionally biased region" description="Basic and acidic residues" evidence="1">
    <location>
        <begin position="258"/>
        <end position="274"/>
    </location>
</feature>
<gene>
    <name evidence="3" type="ORF">HNQ80_002579</name>
</gene>
<protein>
    <submittedName>
        <fullName evidence="3">Flagellar hook-length control protein FliK</fullName>
    </submittedName>
</protein>
<dbReference type="CDD" id="cd17470">
    <property type="entry name" value="T3SS_Flik_C"/>
    <property type="match status" value="1"/>
</dbReference>
<name>A0A841KST1_9FIRM</name>
<proteinExistence type="predicted"/>
<keyword evidence="3" id="KW-0969">Cilium</keyword>
<feature type="domain" description="Flagellar hook-length control protein-like C-terminal" evidence="2">
    <location>
        <begin position="333"/>
        <end position="413"/>
    </location>
</feature>
<feature type="region of interest" description="Disordered" evidence="1">
    <location>
        <begin position="234"/>
        <end position="274"/>
    </location>
</feature>
<reference evidence="3 4" key="1">
    <citation type="submission" date="2020-08" db="EMBL/GenBank/DDBJ databases">
        <title>Genomic Encyclopedia of Type Strains, Phase IV (KMG-IV): sequencing the most valuable type-strain genomes for metagenomic binning, comparative biology and taxonomic classification.</title>
        <authorList>
            <person name="Goeker M."/>
        </authorList>
    </citation>
    <scope>NUCLEOTIDE SEQUENCE [LARGE SCALE GENOMIC DNA]</scope>
    <source>
        <strain evidence="3 4">DSM 103526</strain>
    </source>
</reference>